<reference evidence="2" key="1">
    <citation type="journal article" date="2019" name="Int. J. Syst. Evol. Microbiol.">
        <title>The Global Catalogue of Microorganisms (GCM) 10K type strain sequencing project: providing services to taxonomists for standard genome sequencing and annotation.</title>
        <authorList>
            <consortium name="The Broad Institute Genomics Platform"/>
            <consortium name="The Broad Institute Genome Sequencing Center for Infectious Disease"/>
            <person name="Wu L."/>
            <person name="Ma J."/>
        </authorList>
    </citation>
    <scope>NUCLEOTIDE SEQUENCE [LARGE SCALE GENOMIC DNA]</scope>
    <source>
        <strain evidence="2">IBRC 10765</strain>
    </source>
</reference>
<dbReference type="RefSeq" id="WP_380693070.1">
    <property type="nucleotide sequence ID" value="NZ_JBHRYR010000002.1"/>
</dbReference>
<evidence type="ECO:0000313" key="1">
    <source>
        <dbReference type="EMBL" id="MFC3851728.1"/>
    </source>
</evidence>
<name>A0ABV7ZVD9_9GAMM</name>
<comment type="caution">
    <text evidence="1">The sequence shown here is derived from an EMBL/GenBank/DDBJ whole genome shotgun (WGS) entry which is preliminary data.</text>
</comment>
<protein>
    <submittedName>
        <fullName evidence="1">TolB family protein</fullName>
    </submittedName>
</protein>
<organism evidence="1 2">
    <name type="scientific">Saccharospirillum mangrovi</name>
    <dbReference type="NCBI Taxonomy" id="2161747"/>
    <lineage>
        <taxon>Bacteria</taxon>
        <taxon>Pseudomonadati</taxon>
        <taxon>Pseudomonadota</taxon>
        <taxon>Gammaproteobacteria</taxon>
        <taxon>Oceanospirillales</taxon>
        <taxon>Saccharospirillaceae</taxon>
        <taxon>Saccharospirillum</taxon>
    </lineage>
</organism>
<gene>
    <name evidence="1" type="ORF">ACFOOG_02680</name>
</gene>
<sequence>MKRVYWQFIILGLLLLNHAAWGQEWRVIDQESFRLIYPADVEDEAQRIAARLNTYVEAHVQALPVERGLRKIDVVLRTNEHTSNGFVGVFPYRTVWYNRPAPFAGLEWMDVLAVHEGRHIVQMNQANDSPWLRLLSTVLGPDIGMGVSLLIMPDWYFEGDATVSETTHTLGGRGRVASFDLWYRTDILNQPSYDYDRTMIGTGFERYPYLGPYVLGYYLTGYLRMNYGDDLFEQVHHRIGQWDGGTFDQEIERLTGQPIEVHFAELTAQLKQRWQQQRDAHPTTSVTSWRDPATDRWVSHYPLGMANGTLWTLRVDMNTGYQAGRWHDGKWEAVVDIPVDVARHYYSGAKTRAISVDDEALCWVREQPDVVRPHHSYGDIQCWSADEGYHWVTQQQKFTHVAHHPDGFVAHELDAQRRSAIVWLDTQGQETRRHTLPVGSLAFDLSANDLGVVYVLAGADSLDGLYHVRGTAEPVRLMPSAQEVIRAPQLTEHGLLFTSDRTGRDQLYWHTLDDPAQVQTRRPYGAYYPILAEDGNRVWFADYQSTGQQLAWIDLPLTGVNPAWVEADTDRPERYVEPLMRPINHAATAPVDEPETEKYRPWQHLWNPTQWSISTDFRQVTAQVLSQDVLDHLTLELFAGYDFTEPAPLGGLTADYRLAAGPVLSVGAEQGADTRQLRVTGSLPMQWTNATAEPYVGMVQQWSDDDTPEQRIGTGFDLALGRDRPMQAIRPQRAYSGTHQAEYHLAARQWSFASASTVTLSGWQPTQALEVQWATQWLQQDTPLLDDHPVFGAATAQELTQQNNLTYLFNSGAQGGALGSWVFLRNTEFGVSAHHQYQQDNHRAAFGVSASPSLVLLRQNALRIAPKAAVYYEPGEQAFSAQLSLNLAL</sequence>
<dbReference type="Gene3D" id="2.120.10.30">
    <property type="entry name" value="TolB, C-terminal domain"/>
    <property type="match status" value="1"/>
</dbReference>
<proteinExistence type="predicted"/>
<evidence type="ECO:0000313" key="2">
    <source>
        <dbReference type="Proteomes" id="UP001595617"/>
    </source>
</evidence>
<dbReference type="EMBL" id="JBHRYR010000002">
    <property type="protein sequence ID" value="MFC3851728.1"/>
    <property type="molecule type" value="Genomic_DNA"/>
</dbReference>
<keyword evidence="2" id="KW-1185">Reference proteome</keyword>
<dbReference type="InterPro" id="IPR011042">
    <property type="entry name" value="6-blade_b-propeller_TolB-like"/>
</dbReference>
<dbReference type="SUPFAM" id="SSF82171">
    <property type="entry name" value="DPP6 N-terminal domain-like"/>
    <property type="match status" value="1"/>
</dbReference>
<dbReference type="Proteomes" id="UP001595617">
    <property type="component" value="Unassembled WGS sequence"/>
</dbReference>
<accession>A0ABV7ZVD9</accession>